<keyword evidence="3 6" id="KW-1133">Transmembrane helix</keyword>
<evidence type="ECO:0000256" key="1">
    <source>
        <dbReference type="ARBA" id="ARBA00004167"/>
    </source>
</evidence>
<evidence type="ECO:0000256" key="3">
    <source>
        <dbReference type="ARBA" id="ARBA00022989"/>
    </source>
</evidence>
<reference evidence="8 9" key="1">
    <citation type="submission" date="2023-08" db="EMBL/GenBank/DDBJ databases">
        <title>Black Yeasts Isolated from many extreme environments.</title>
        <authorList>
            <person name="Coleine C."/>
            <person name="Stajich J.E."/>
            <person name="Selbmann L."/>
        </authorList>
    </citation>
    <scope>NUCLEOTIDE SEQUENCE [LARGE SCALE GENOMIC DNA]</scope>
    <source>
        <strain evidence="8 9">CCFEE 5910</strain>
    </source>
</reference>
<comment type="subcellular location">
    <subcellularLocation>
        <location evidence="1">Membrane</location>
        <topology evidence="1">Single-pass membrane protein</topology>
    </subcellularLocation>
</comment>
<keyword evidence="9" id="KW-1185">Reference proteome</keyword>
<evidence type="ECO:0000313" key="9">
    <source>
        <dbReference type="Proteomes" id="UP001309876"/>
    </source>
</evidence>
<dbReference type="GO" id="GO:0071944">
    <property type="term" value="C:cell periphery"/>
    <property type="evidence" value="ECO:0007669"/>
    <property type="project" value="UniProtKB-ARBA"/>
</dbReference>
<evidence type="ECO:0000256" key="6">
    <source>
        <dbReference type="SAM" id="Phobius"/>
    </source>
</evidence>
<feature type="compositionally biased region" description="Low complexity" evidence="5">
    <location>
        <begin position="153"/>
        <end position="189"/>
    </location>
</feature>
<evidence type="ECO:0000256" key="5">
    <source>
        <dbReference type="SAM" id="MobiDB-lite"/>
    </source>
</evidence>
<organism evidence="8 9">
    <name type="scientific">Lithohypha guttulata</name>
    <dbReference type="NCBI Taxonomy" id="1690604"/>
    <lineage>
        <taxon>Eukaryota</taxon>
        <taxon>Fungi</taxon>
        <taxon>Dikarya</taxon>
        <taxon>Ascomycota</taxon>
        <taxon>Pezizomycotina</taxon>
        <taxon>Eurotiomycetes</taxon>
        <taxon>Chaetothyriomycetidae</taxon>
        <taxon>Chaetothyriales</taxon>
        <taxon>Trichomeriaceae</taxon>
        <taxon>Lithohypha</taxon>
    </lineage>
</organism>
<sequence length="317" mass="32263">MLPLTLLLTSLSFASTVLATGYFLNPAGNDGSLSVTPGNTIDISWTNVSDYNILSLGYYSTSNQTITWLIVNSQSHPTSYRWTVDAVAKGFNLADSKLFAFYICKGLNFGDPFISSYFVINDAASSSSTSSASSTASTTVVAQTATTFTSTLSSSSTSATSLPSSVTPSNNPTSTGTAAAAAASATNNTLPPVTASDSSGLGTGAKAGISVGVVIAALAIAVIAFLLLRRKRRTKQNAGGAALVAEKSSHESTPTSAYEKAQMRGQGGTLGPRGEALSTHTGVHEMPSGQQAGGPVELGPGTAAESGRVELPATSQR</sequence>
<evidence type="ECO:0000256" key="7">
    <source>
        <dbReference type="SAM" id="SignalP"/>
    </source>
</evidence>
<gene>
    <name evidence="8" type="ORF">LTR05_000067</name>
</gene>
<keyword evidence="4 6" id="KW-0472">Membrane</keyword>
<evidence type="ECO:0000313" key="8">
    <source>
        <dbReference type="EMBL" id="KAK5089900.1"/>
    </source>
</evidence>
<dbReference type="GO" id="GO:0016020">
    <property type="term" value="C:membrane"/>
    <property type="evidence" value="ECO:0007669"/>
    <property type="project" value="UniProtKB-SubCell"/>
</dbReference>
<dbReference type="EMBL" id="JAVRRJ010000001">
    <property type="protein sequence ID" value="KAK5089900.1"/>
    <property type="molecule type" value="Genomic_DNA"/>
</dbReference>
<keyword evidence="2 6" id="KW-0812">Transmembrane</keyword>
<proteinExistence type="predicted"/>
<name>A0AAN7T5R5_9EURO</name>
<feature type="signal peptide" evidence="7">
    <location>
        <begin position="1"/>
        <end position="19"/>
    </location>
</feature>
<accession>A0AAN7T5R5</accession>
<feature type="region of interest" description="Disordered" evidence="5">
    <location>
        <begin position="153"/>
        <end position="198"/>
    </location>
</feature>
<dbReference type="InterPro" id="IPR051694">
    <property type="entry name" value="Immunoregulatory_rcpt-like"/>
</dbReference>
<feature type="region of interest" description="Disordered" evidence="5">
    <location>
        <begin position="239"/>
        <end position="317"/>
    </location>
</feature>
<dbReference type="PANTHER" id="PTHR15549">
    <property type="entry name" value="PAIRED IMMUNOGLOBULIN-LIKE TYPE 2 RECEPTOR"/>
    <property type="match status" value="1"/>
</dbReference>
<dbReference type="PANTHER" id="PTHR15549:SF30">
    <property type="entry name" value="MID2 DOMAIN-CONTAINING PROTEIN"/>
    <property type="match status" value="1"/>
</dbReference>
<comment type="caution">
    <text evidence="8">The sequence shown here is derived from an EMBL/GenBank/DDBJ whole genome shotgun (WGS) entry which is preliminary data.</text>
</comment>
<evidence type="ECO:0000256" key="2">
    <source>
        <dbReference type="ARBA" id="ARBA00022692"/>
    </source>
</evidence>
<protein>
    <submittedName>
        <fullName evidence="8">Uncharacterized protein</fullName>
    </submittedName>
</protein>
<evidence type="ECO:0000256" key="4">
    <source>
        <dbReference type="ARBA" id="ARBA00023136"/>
    </source>
</evidence>
<feature type="transmembrane region" description="Helical" evidence="6">
    <location>
        <begin position="207"/>
        <end position="228"/>
    </location>
</feature>
<feature type="chain" id="PRO_5042883326" evidence="7">
    <location>
        <begin position="20"/>
        <end position="317"/>
    </location>
</feature>
<keyword evidence="7" id="KW-0732">Signal</keyword>
<dbReference type="AlphaFoldDB" id="A0AAN7T5R5"/>
<dbReference type="Proteomes" id="UP001309876">
    <property type="component" value="Unassembled WGS sequence"/>
</dbReference>